<evidence type="ECO:0000256" key="1">
    <source>
        <dbReference type="SAM" id="MobiDB-lite"/>
    </source>
</evidence>
<reference evidence="2" key="1">
    <citation type="submission" date="2023-10" db="EMBL/GenBank/DDBJ databases">
        <authorList>
            <person name="Chen Y."/>
            <person name="Shah S."/>
            <person name="Dougan E. K."/>
            <person name="Thang M."/>
            <person name="Chan C."/>
        </authorList>
    </citation>
    <scope>NUCLEOTIDE SEQUENCE [LARGE SCALE GENOMIC DNA]</scope>
</reference>
<name>A0ABN9R6X9_9DINO</name>
<sequence length="1072" mass="117188">MVKHRYADELYSLCACCDTFYTEAMTWLPIPDLMTNIANDPEFKKDFHEGRQRKKNGGGKDDYQKESVGHISVHQHKVTRKALIMNRDELKQYFNYVPTKKSIKEKGLVMIELWSESDLGPEDTFLFQWSPTWAFLRSYSISMIVSTERRAMYMTEGTHLFSSQAARVFEWSMGEQQHTGALKLMSSLKPHEEYGFAVPPEILRQQQAYESNRTSSLSSPSCAPTSAMDLGDSPMEAGGGPSGPYDGDLESSAPPTTIRDVCAQRPQRRLRMGSSLSGTTLPLAGPSTSRTPGSVAGSGLGVMAPPATAAVVAADSASQCGGGADAKLGKGEFWVAKLPLLKVMTQGKLGVQAYHAREELKKLKTKDKDQWNKLSLHMVKYDHAHLLHTDQIFTANETEILDAYKSLSKSLAIPASVKSDLVKKTFDDRLASDVTDTDANMFFDLMWPWPQSGDAEKEFDPKQPKLHLVEIEVSEKITIFTQKFLTSVFNAYIEKGKAYSNGLKLLGNRMSKAMDDLLATETALTAEVTDFLEALGLMVSGVVNVCDPTSVWTTDDVDNYFATIASLDTSRGDFYSGLEGIAIAVGACEHYNKIWTMLTDNRVMVQELSEEVGDAMMALNAVVLDPMNFTGASTAVTTTLACIPKVSCSLDWEIARQIIDQTKSVLASMSNYATEALERGTFSQGDRAGFGQLLGKAVDIMPHDADLVEMKATLEEADATMARDAIKAQVRAMSEAILTDKMTCELLRKDLPLVLERVTPAELGDELIEVLGACSIEIVKAAADDEVGIAAAANQAAHGLHDFLPVEIVAPQRACLEAAGAMRSLEPAVQGVTAKIFDEEGFLQREQIDLGDPQLALIRFLSEKLFAFTHEASDSNADLHAYVVDKVSTLREKAVTILRTVGSFAVGTALADCQAAVAKIQPFLRGAPDGESWLNGVSDKDQGVWKRLSDHADGTIMSSAVGKAIGCMKKDLDSLAKALTLWKNEASKYGMPLNTEEGEYKDAVDQLQAGWLTVVTGSLFAAFKKAESKQSLRAICVKLMGQLKEQSVLPERLPPALVQRVNQAMQLQIQVQ</sequence>
<organism evidence="2 3">
    <name type="scientific">Prorocentrum cordatum</name>
    <dbReference type="NCBI Taxonomy" id="2364126"/>
    <lineage>
        <taxon>Eukaryota</taxon>
        <taxon>Sar</taxon>
        <taxon>Alveolata</taxon>
        <taxon>Dinophyceae</taxon>
        <taxon>Prorocentrales</taxon>
        <taxon>Prorocentraceae</taxon>
        <taxon>Prorocentrum</taxon>
    </lineage>
</organism>
<keyword evidence="3" id="KW-1185">Reference proteome</keyword>
<evidence type="ECO:0000313" key="2">
    <source>
        <dbReference type="EMBL" id="CAK0814154.1"/>
    </source>
</evidence>
<dbReference type="EMBL" id="CAUYUJ010005558">
    <property type="protein sequence ID" value="CAK0814154.1"/>
    <property type="molecule type" value="Genomic_DNA"/>
</dbReference>
<gene>
    <name evidence="2" type="ORF">PCOR1329_LOCUS17836</name>
</gene>
<accession>A0ABN9R6X9</accession>
<protein>
    <recommendedName>
        <fullName evidence="4">Exocyst complex component Sec6</fullName>
    </recommendedName>
</protein>
<dbReference type="Proteomes" id="UP001189429">
    <property type="component" value="Unassembled WGS sequence"/>
</dbReference>
<proteinExistence type="predicted"/>
<comment type="caution">
    <text evidence="2">The sequence shown here is derived from an EMBL/GenBank/DDBJ whole genome shotgun (WGS) entry which is preliminary data.</text>
</comment>
<evidence type="ECO:0008006" key="4">
    <source>
        <dbReference type="Google" id="ProtNLM"/>
    </source>
</evidence>
<feature type="compositionally biased region" description="Low complexity" evidence="1">
    <location>
        <begin position="214"/>
        <end position="227"/>
    </location>
</feature>
<feature type="compositionally biased region" description="Polar residues" evidence="1">
    <location>
        <begin position="274"/>
        <end position="292"/>
    </location>
</feature>
<evidence type="ECO:0000313" key="3">
    <source>
        <dbReference type="Proteomes" id="UP001189429"/>
    </source>
</evidence>
<feature type="region of interest" description="Disordered" evidence="1">
    <location>
        <begin position="208"/>
        <end position="294"/>
    </location>
</feature>